<proteinExistence type="predicted"/>
<dbReference type="Proteomes" id="UP000308600">
    <property type="component" value="Unassembled WGS sequence"/>
</dbReference>
<gene>
    <name evidence="1" type="ORF">BDN72DRAFT_778123</name>
</gene>
<evidence type="ECO:0000313" key="1">
    <source>
        <dbReference type="EMBL" id="TFK61510.1"/>
    </source>
</evidence>
<evidence type="ECO:0000313" key="2">
    <source>
        <dbReference type="Proteomes" id="UP000308600"/>
    </source>
</evidence>
<sequence>MGKKKSNTISEDYLLLPQHVFPSRPAPSPSSSVPASGTATPSQPPSTEPSESATLSTPAPESKPTLTPIFDSHTHLLSTYAFYKSKYPSGQHQTVFEFAKALLNGGTEERKSNKVEAMVDVWCEPPFKKDQWKVYADAALTKEGEQSWGGFEYWFVMGIHEAKKYNDQIEADILEAMTHPRCVGWGEIGLDYHYDHSPREIQREVFTRQLRHAVKLGKSLTIHTREADEDTERILKAEVPKDHKVHIHCFTDSPQFAQNLLAHFPNLCIGVTGVVTYSSNTNTSDIIRIMAESNPTAPLRIVLETDAPYMTPGNICGSLPAEVKGKKLPICHSAMIPWTAEFVVGVVGSEKWDVEKVMKESRDNCRMIYGV</sequence>
<accession>A0ACD3A711</accession>
<keyword evidence="2" id="KW-1185">Reference proteome</keyword>
<name>A0ACD3A711_9AGAR</name>
<keyword evidence="1" id="KW-0378">Hydrolase</keyword>
<reference evidence="1 2" key="1">
    <citation type="journal article" date="2019" name="Nat. Ecol. Evol.">
        <title>Megaphylogeny resolves global patterns of mushroom evolution.</title>
        <authorList>
            <person name="Varga T."/>
            <person name="Krizsan K."/>
            <person name="Foldi C."/>
            <person name="Dima B."/>
            <person name="Sanchez-Garcia M."/>
            <person name="Sanchez-Ramirez S."/>
            <person name="Szollosi G.J."/>
            <person name="Szarkandi J.G."/>
            <person name="Papp V."/>
            <person name="Albert L."/>
            <person name="Andreopoulos W."/>
            <person name="Angelini C."/>
            <person name="Antonin V."/>
            <person name="Barry K.W."/>
            <person name="Bougher N.L."/>
            <person name="Buchanan P."/>
            <person name="Buyck B."/>
            <person name="Bense V."/>
            <person name="Catcheside P."/>
            <person name="Chovatia M."/>
            <person name="Cooper J."/>
            <person name="Damon W."/>
            <person name="Desjardin D."/>
            <person name="Finy P."/>
            <person name="Geml J."/>
            <person name="Haridas S."/>
            <person name="Hughes K."/>
            <person name="Justo A."/>
            <person name="Karasinski D."/>
            <person name="Kautmanova I."/>
            <person name="Kiss B."/>
            <person name="Kocsube S."/>
            <person name="Kotiranta H."/>
            <person name="LaButti K.M."/>
            <person name="Lechner B.E."/>
            <person name="Liimatainen K."/>
            <person name="Lipzen A."/>
            <person name="Lukacs Z."/>
            <person name="Mihaltcheva S."/>
            <person name="Morgado L.N."/>
            <person name="Niskanen T."/>
            <person name="Noordeloos M.E."/>
            <person name="Ohm R.A."/>
            <person name="Ortiz-Santana B."/>
            <person name="Ovrebo C."/>
            <person name="Racz N."/>
            <person name="Riley R."/>
            <person name="Savchenko A."/>
            <person name="Shiryaev A."/>
            <person name="Soop K."/>
            <person name="Spirin V."/>
            <person name="Szebenyi C."/>
            <person name="Tomsovsky M."/>
            <person name="Tulloss R.E."/>
            <person name="Uehling J."/>
            <person name="Grigoriev I.V."/>
            <person name="Vagvolgyi C."/>
            <person name="Papp T."/>
            <person name="Martin F.M."/>
            <person name="Miettinen O."/>
            <person name="Hibbett D.S."/>
            <person name="Nagy L.G."/>
        </authorList>
    </citation>
    <scope>NUCLEOTIDE SEQUENCE [LARGE SCALE GENOMIC DNA]</scope>
    <source>
        <strain evidence="1 2">NL-1719</strain>
    </source>
</reference>
<dbReference type="EMBL" id="ML208653">
    <property type="protein sequence ID" value="TFK61510.1"/>
    <property type="molecule type" value="Genomic_DNA"/>
</dbReference>
<organism evidence="1 2">
    <name type="scientific">Pluteus cervinus</name>
    <dbReference type="NCBI Taxonomy" id="181527"/>
    <lineage>
        <taxon>Eukaryota</taxon>
        <taxon>Fungi</taxon>
        <taxon>Dikarya</taxon>
        <taxon>Basidiomycota</taxon>
        <taxon>Agaricomycotina</taxon>
        <taxon>Agaricomycetes</taxon>
        <taxon>Agaricomycetidae</taxon>
        <taxon>Agaricales</taxon>
        <taxon>Pluteineae</taxon>
        <taxon>Pluteaceae</taxon>
        <taxon>Pluteus</taxon>
    </lineage>
</organism>
<protein>
    <submittedName>
        <fullName evidence="1">Metallo-dependent hydrolase</fullName>
    </submittedName>
</protein>